<organism evidence="1 2">
    <name type="scientific">Psychrilyobacter piezotolerans</name>
    <dbReference type="NCBI Taxonomy" id="2293438"/>
    <lineage>
        <taxon>Bacteria</taxon>
        <taxon>Fusobacteriati</taxon>
        <taxon>Fusobacteriota</taxon>
        <taxon>Fusobacteriia</taxon>
        <taxon>Fusobacteriales</taxon>
        <taxon>Fusobacteriaceae</taxon>
        <taxon>Psychrilyobacter</taxon>
    </lineage>
</organism>
<reference evidence="1 2" key="1">
    <citation type="submission" date="2018-08" db="EMBL/GenBank/DDBJ databases">
        <title>Draft genome sequence of Psychrilyobacter sp. strain SD5 isolated from Black Sea water.</title>
        <authorList>
            <person name="Yadav S."/>
            <person name="Villanueva L."/>
            <person name="Damste J.S.S."/>
        </authorList>
    </citation>
    <scope>NUCLEOTIDE SEQUENCE [LARGE SCALE GENOMIC DNA]</scope>
    <source>
        <strain evidence="1 2">SD5</strain>
    </source>
</reference>
<dbReference type="Gene3D" id="1.10.340.30">
    <property type="entry name" value="Hypothetical protein, domain 2"/>
    <property type="match status" value="1"/>
</dbReference>
<sequence length="183" mass="21707">MKRCDWCIGNELYEKYHDEEWGKVVHDDRTLFEFLILESAQAGLNWLTILKKRENYRKAYDNFDYNMVAEYNEEKFEELMNNKGIVRNRLKIRASINNAGRFMEVQNEFGSFYRYLWNFTDGKQIINRVEKLEDLPAKTELSDAISKDMKKRGFKFIGTTIIYAYLQAVGVVDDHLEGCVARK</sequence>
<dbReference type="InterPro" id="IPR052891">
    <property type="entry name" value="DNA-3mA_glycosylase"/>
</dbReference>
<dbReference type="RefSeq" id="WP_114643229.1">
    <property type="nucleotide sequence ID" value="NZ_JAACIO010000024.1"/>
</dbReference>
<dbReference type="InterPro" id="IPR011257">
    <property type="entry name" value="DNA_glycosylase"/>
</dbReference>
<proteinExistence type="predicted"/>
<dbReference type="PANTHER" id="PTHR30037:SF4">
    <property type="entry name" value="DNA-3-METHYLADENINE GLYCOSYLASE I"/>
    <property type="match status" value="1"/>
</dbReference>
<dbReference type="SUPFAM" id="SSF48150">
    <property type="entry name" value="DNA-glycosylase"/>
    <property type="match status" value="1"/>
</dbReference>
<dbReference type="Pfam" id="PF03352">
    <property type="entry name" value="Adenine_glyco"/>
    <property type="match status" value="1"/>
</dbReference>
<name>A0ABX9KFB1_9FUSO</name>
<gene>
    <name evidence="1" type="ORF">DYH56_12585</name>
</gene>
<dbReference type="PANTHER" id="PTHR30037">
    <property type="entry name" value="DNA-3-METHYLADENINE GLYCOSYLASE 1"/>
    <property type="match status" value="1"/>
</dbReference>
<dbReference type="Proteomes" id="UP000263486">
    <property type="component" value="Unassembled WGS sequence"/>
</dbReference>
<accession>A0ABX9KFB1</accession>
<dbReference type="InterPro" id="IPR005019">
    <property type="entry name" value="Adenine_glyco"/>
</dbReference>
<evidence type="ECO:0000313" key="2">
    <source>
        <dbReference type="Proteomes" id="UP000263486"/>
    </source>
</evidence>
<keyword evidence="2" id="KW-1185">Reference proteome</keyword>
<comment type="caution">
    <text evidence="1">The sequence shown here is derived from an EMBL/GenBank/DDBJ whole genome shotgun (WGS) entry which is preliminary data.</text>
</comment>
<dbReference type="EMBL" id="QUAJ01000026">
    <property type="protein sequence ID" value="REI40007.1"/>
    <property type="molecule type" value="Genomic_DNA"/>
</dbReference>
<protein>
    <submittedName>
        <fullName evidence="1">DNA-3-methyladenine glycosylase I</fullName>
    </submittedName>
</protein>
<evidence type="ECO:0000313" key="1">
    <source>
        <dbReference type="EMBL" id="REI40007.1"/>
    </source>
</evidence>